<proteinExistence type="inferred from homology"/>
<accession>A0ABQ4PT01</accession>
<evidence type="ECO:0000313" key="5">
    <source>
        <dbReference type="Proteomes" id="UP001161064"/>
    </source>
</evidence>
<evidence type="ECO:0000256" key="3">
    <source>
        <dbReference type="ARBA" id="ARBA00023186"/>
    </source>
</evidence>
<evidence type="ECO:0000313" key="4">
    <source>
        <dbReference type="EMBL" id="GIU66131.1"/>
    </source>
</evidence>
<evidence type="ECO:0000256" key="1">
    <source>
        <dbReference type="ARBA" id="ARBA00008571"/>
    </source>
</evidence>
<comment type="similarity">
    <text evidence="1">Belongs to the SdhE FAD assembly factor family.</text>
</comment>
<dbReference type="PANTHER" id="PTHR12469:SF2">
    <property type="entry name" value="SUCCINATE DEHYDROGENASE ASSEMBLY FACTOR 2, MITOCHONDRIAL"/>
    <property type="match status" value="1"/>
</dbReference>
<dbReference type="InterPro" id="IPR036714">
    <property type="entry name" value="SDH_sf"/>
</dbReference>
<dbReference type="InterPro" id="IPR005631">
    <property type="entry name" value="SDH"/>
</dbReference>
<keyword evidence="3" id="KW-0143">Chaperone</keyword>
<dbReference type="PANTHER" id="PTHR12469">
    <property type="entry name" value="PROTEIN EMI5 HOMOLOG, MITOCHONDRIAL"/>
    <property type="match status" value="1"/>
</dbReference>
<reference evidence="4" key="1">
    <citation type="submission" date="2021-05" db="EMBL/GenBank/DDBJ databases">
        <authorList>
            <person name="Tanabe Y."/>
        </authorList>
    </citation>
    <scope>NUCLEOTIDE SEQUENCE</scope>
    <source>
        <strain evidence="4">BOTRYCO-1</strain>
    </source>
</reference>
<dbReference type="Gene3D" id="1.10.150.250">
    <property type="entry name" value="Flavinator of succinate dehydrogenase"/>
    <property type="match status" value="1"/>
</dbReference>
<sequence length="95" mass="11117">MKDRDIWIKQLRYRAWRRGFREHDFLMGTFADQSLAQCDEADLGVFEALLDQADWDVYNWIVGQVHVPPVFQGPVMDRLQSLSFTVETIARTPNS</sequence>
<reference evidence="4" key="2">
    <citation type="journal article" date="2023" name="ISME Commun">
        <title>Characterization of a bloom-associated alphaproteobacterial lineage, 'Candidatus Phycosocius': insights into freshwater algal-bacterial interactions.</title>
        <authorList>
            <person name="Tanabe Y."/>
            <person name="Yamaguchi H."/>
            <person name="Yoshida M."/>
            <person name="Kai A."/>
            <person name="Okazaki Y."/>
        </authorList>
    </citation>
    <scope>NUCLEOTIDE SEQUENCE</scope>
    <source>
        <strain evidence="4">BOTRYCO-1</strain>
    </source>
</reference>
<name>A0ABQ4PT01_9PROT</name>
<protein>
    <recommendedName>
        <fullName evidence="2">FAD assembly factor SdhE</fullName>
    </recommendedName>
</protein>
<dbReference type="Proteomes" id="UP001161064">
    <property type="component" value="Unassembled WGS sequence"/>
</dbReference>
<evidence type="ECO:0000256" key="2">
    <source>
        <dbReference type="ARBA" id="ARBA00019418"/>
    </source>
</evidence>
<keyword evidence="5" id="KW-1185">Reference proteome</keyword>
<organism evidence="4 5">
    <name type="scientific">Candidatus Phycosocius spiralis</name>
    <dbReference type="NCBI Taxonomy" id="2815099"/>
    <lineage>
        <taxon>Bacteria</taxon>
        <taxon>Pseudomonadati</taxon>
        <taxon>Pseudomonadota</taxon>
        <taxon>Alphaproteobacteria</taxon>
        <taxon>Caulobacterales</taxon>
        <taxon>Caulobacterales incertae sedis</taxon>
        <taxon>Candidatus Phycosocius</taxon>
    </lineage>
</organism>
<comment type="caution">
    <text evidence="4">The sequence shown here is derived from an EMBL/GenBank/DDBJ whole genome shotgun (WGS) entry which is preliminary data.</text>
</comment>
<dbReference type="RefSeq" id="WP_284358598.1">
    <property type="nucleotide sequence ID" value="NZ_BPFZ01000001.1"/>
</dbReference>
<dbReference type="Pfam" id="PF03937">
    <property type="entry name" value="Sdh5"/>
    <property type="match status" value="1"/>
</dbReference>
<dbReference type="SUPFAM" id="SSF109910">
    <property type="entry name" value="YgfY-like"/>
    <property type="match status" value="1"/>
</dbReference>
<dbReference type="EMBL" id="BPFZ01000001">
    <property type="protein sequence ID" value="GIU66131.1"/>
    <property type="molecule type" value="Genomic_DNA"/>
</dbReference>
<gene>
    <name evidence="4" type="ORF">PsB1_0285</name>
</gene>